<dbReference type="InterPro" id="IPR036271">
    <property type="entry name" value="Tet_transcr_reg_TetR-rel_C_sf"/>
</dbReference>
<dbReference type="AlphaFoldDB" id="A0A1I7NG90"/>
<dbReference type="SUPFAM" id="SSF48498">
    <property type="entry name" value="Tetracyclin repressor-like, C-terminal domain"/>
    <property type="match status" value="1"/>
</dbReference>
<accession>A0A1I7NG90</accession>
<dbReference type="SUPFAM" id="SSF46689">
    <property type="entry name" value="Homeodomain-like"/>
    <property type="match status" value="1"/>
</dbReference>
<dbReference type="RefSeq" id="WP_092459909.1">
    <property type="nucleotide sequence ID" value="NZ_FPCJ01000001.1"/>
</dbReference>
<dbReference type="Proteomes" id="UP000199537">
    <property type="component" value="Unassembled WGS sequence"/>
</dbReference>
<proteinExistence type="predicted"/>
<gene>
    <name evidence="2" type="ORF">SAMN05660895_1775</name>
</gene>
<dbReference type="STRING" id="1393122.SAMN05660895_1775"/>
<organism evidence="2 3">
    <name type="scientific">Thermoflavifilum thermophilum</name>
    <dbReference type="NCBI Taxonomy" id="1393122"/>
    <lineage>
        <taxon>Bacteria</taxon>
        <taxon>Pseudomonadati</taxon>
        <taxon>Bacteroidota</taxon>
        <taxon>Chitinophagia</taxon>
        <taxon>Chitinophagales</taxon>
        <taxon>Chitinophagaceae</taxon>
        <taxon>Thermoflavifilum</taxon>
    </lineage>
</organism>
<evidence type="ECO:0000259" key="1">
    <source>
        <dbReference type="Pfam" id="PF17931"/>
    </source>
</evidence>
<keyword evidence="3" id="KW-1185">Reference proteome</keyword>
<dbReference type="Pfam" id="PF17931">
    <property type="entry name" value="TetR_C_23"/>
    <property type="match status" value="1"/>
</dbReference>
<dbReference type="InterPro" id="IPR041673">
    <property type="entry name" value="TetR_C_23"/>
</dbReference>
<evidence type="ECO:0000313" key="2">
    <source>
        <dbReference type="EMBL" id="SFV33660.1"/>
    </source>
</evidence>
<feature type="domain" description="Tetracyclin repressor-like C-terminal" evidence="1">
    <location>
        <begin position="78"/>
        <end position="204"/>
    </location>
</feature>
<reference evidence="3" key="1">
    <citation type="submission" date="2016-10" db="EMBL/GenBank/DDBJ databases">
        <authorList>
            <person name="Varghese N."/>
            <person name="Submissions S."/>
        </authorList>
    </citation>
    <scope>NUCLEOTIDE SEQUENCE [LARGE SCALE GENOMIC DNA]</scope>
    <source>
        <strain evidence="3">DSM 14807</strain>
    </source>
</reference>
<dbReference type="OrthoDB" id="977687at2"/>
<keyword evidence="2" id="KW-0238">DNA-binding</keyword>
<evidence type="ECO:0000313" key="3">
    <source>
        <dbReference type="Proteomes" id="UP000199537"/>
    </source>
</evidence>
<sequence length="209" mass="25052">MTPTEIIQAYEQYWLEHGHRPTSVYAFAKHIGITEPEFYAHYGSFSALEKDFWKQSFEDTIRQLRQDETYQRYSAREKLLAFYYLWIQQLRQHRSYILLQKNRLFIPSPQGSQLESLRHAFLDYVQELIQAGMENKEIKKRTLLSDRYKYGFWAQLLFVLKYWIHDESKEFELTDAAIEKAVNLSFDLIGSHTLDQIVDFGKFLLMKKA</sequence>
<name>A0A1I7NG90_9BACT</name>
<dbReference type="Gene3D" id="1.10.357.10">
    <property type="entry name" value="Tetracycline Repressor, domain 2"/>
    <property type="match status" value="1"/>
</dbReference>
<protein>
    <submittedName>
        <fullName evidence="2">DNA-binding transcriptional regulator, AcrR family</fullName>
    </submittedName>
</protein>
<dbReference type="InterPro" id="IPR009057">
    <property type="entry name" value="Homeodomain-like_sf"/>
</dbReference>
<dbReference type="GO" id="GO:0003677">
    <property type="term" value="F:DNA binding"/>
    <property type="evidence" value="ECO:0007669"/>
    <property type="project" value="UniProtKB-KW"/>
</dbReference>
<dbReference type="EMBL" id="FPCJ01000001">
    <property type="protein sequence ID" value="SFV33660.1"/>
    <property type="molecule type" value="Genomic_DNA"/>
</dbReference>